<sequence length="112" mass="12366">MREQEMLSRVIGVLTQSGEWFRDIHRDPHGHEPADGRVVGELVAELLEGALPSGLSEEEERELRRSTARLVSVFAFVFHQLAEVHDAGRTDTSSGDLLRQLALKAEYGGGQG</sequence>
<protein>
    <submittedName>
        <fullName evidence="1">Uncharacterized protein</fullName>
    </submittedName>
</protein>
<name>A0ABV5PAN0_STRCM</name>
<organism evidence="1 2">
    <name type="scientific">Streptomyces cremeus</name>
    <dbReference type="NCBI Taxonomy" id="66881"/>
    <lineage>
        <taxon>Bacteria</taxon>
        <taxon>Bacillati</taxon>
        <taxon>Actinomycetota</taxon>
        <taxon>Actinomycetes</taxon>
        <taxon>Kitasatosporales</taxon>
        <taxon>Streptomycetaceae</taxon>
        <taxon>Streptomyces</taxon>
    </lineage>
</organism>
<dbReference type="Proteomes" id="UP001589718">
    <property type="component" value="Unassembled WGS sequence"/>
</dbReference>
<dbReference type="EMBL" id="JBHMCR010000005">
    <property type="protein sequence ID" value="MFB9520235.1"/>
    <property type="molecule type" value="Genomic_DNA"/>
</dbReference>
<reference evidence="1 2" key="1">
    <citation type="submission" date="2024-09" db="EMBL/GenBank/DDBJ databases">
        <authorList>
            <person name="Sun Q."/>
            <person name="Mori K."/>
        </authorList>
    </citation>
    <scope>NUCLEOTIDE SEQUENCE [LARGE SCALE GENOMIC DNA]</scope>
    <source>
        <strain evidence="1 2">JCM 4362</strain>
    </source>
</reference>
<dbReference type="RefSeq" id="WP_345227528.1">
    <property type="nucleotide sequence ID" value="NZ_BAAAXE010000014.1"/>
</dbReference>
<proteinExistence type="predicted"/>
<evidence type="ECO:0000313" key="1">
    <source>
        <dbReference type="EMBL" id="MFB9520235.1"/>
    </source>
</evidence>
<comment type="caution">
    <text evidence="1">The sequence shown here is derived from an EMBL/GenBank/DDBJ whole genome shotgun (WGS) entry which is preliminary data.</text>
</comment>
<evidence type="ECO:0000313" key="2">
    <source>
        <dbReference type="Proteomes" id="UP001589718"/>
    </source>
</evidence>
<gene>
    <name evidence="1" type="ORF">ACFFTU_09780</name>
</gene>
<keyword evidence="2" id="KW-1185">Reference proteome</keyword>
<accession>A0ABV5PAN0</accession>